<dbReference type="Pfam" id="PF00300">
    <property type="entry name" value="His_Phos_1"/>
    <property type="match status" value="1"/>
</dbReference>
<protein>
    <submittedName>
        <fullName evidence="1">Phosphoglycerate mutase family protein</fullName>
    </submittedName>
</protein>
<reference evidence="1 2" key="1">
    <citation type="submission" date="2021-01" db="EMBL/GenBank/DDBJ databases">
        <title>Carboxyliciviraga sp.nov., isolated from coastal sediments.</title>
        <authorList>
            <person name="Lu D."/>
            <person name="Zhang T."/>
        </authorList>
    </citation>
    <scope>NUCLEOTIDE SEQUENCE [LARGE SCALE GENOMIC DNA]</scope>
    <source>
        <strain evidence="1 2">N1Y132</strain>
    </source>
</reference>
<dbReference type="SUPFAM" id="SSF53254">
    <property type="entry name" value="Phosphoglycerate mutase-like"/>
    <property type="match status" value="1"/>
</dbReference>
<evidence type="ECO:0000313" key="1">
    <source>
        <dbReference type="EMBL" id="MBK3519507.1"/>
    </source>
</evidence>
<dbReference type="EMBL" id="JAENRR010000072">
    <property type="protein sequence ID" value="MBK3519507.1"/>
    <property type="molecule type" value="Genomic_DNA"/>
</dbReference>
<dbReference type="InterPro" id="IPR029033">
    <property type="entry name" value="His_PPase_superfam"/>
</dbReference>
<accession>A0ABS1HP89</accession>
<proteinExistence type="predicted"/>
<dbReference type="InterPro" id="IPR013078">
    <property type="entry name" value="His_Pase_superF_clade-1"/>
</dbReference>
<dbReference type="RefSeq" id="WP_200466725.1">
    <property type="nucleotide sequence ID" value="NZ_JAENRR010000072.1"/>
</dbReference>
<sequence length="234" mass="26451">MSWLFISCTGTKRLTKEAYLHGFKDKSAFTNIESFGSQDSTKLRIYLIRHAKPDVKKKKICTSAMAQAYVDAYSKVPIIPFDTSLVQFSLDDEQVIYCSNLRRAEETANAIFGKVYTIKSDAQFREFETRIIALSNAYTLPLIVWQTLSRAAWVLGLNQKGIESYKQAKIRSQQAALRLALLAQEEQTVVLVAHGMLNRSIAKKLKQQGWCILQKQGHINIGATVLVKEKDESL</sequence>
<dbReference type="Gene3D" id="3.40.50.1240">
    <property type="entry name" value="Phosphoglycerate mutase-like"/>
    <property type="match status" value="1"/>
</dbReference>
<dbReference type="Proteomes" id="UP000605676">
    <property type="component" value="Unassembled WGS sequence"/>
</dbReference>
<keyword evidence="2" id="KW-1185">Reference proteome</keyword>
<evidence type="ECO:0000313" key="2">
    <source>
        <dbReference type="Proteomes" id="UP000605676"/>
    </source>
</evidence>
<gene>
    <name evidence="1" type="ORF">JIV24_19325</name>
</gene>
<name>A0ABS1HP89_9BACT</name>
<comment type="caution">
    <text evidence="1">The sequence shown here is derived from an EMBL/GenBank/DDBJ whole genome shotgun (WGS) entry which is preliminary data.</text>
</comment>
<organism evidence="1 2">
    <name type="scientific">Carboxylicivirga marina</name>
    <dbReference type="NCBI Taxonomy" id="2800988"/>
    <lineage>
        <taxon>Bacteria</taxon>
        <taxon>Pseudomonadati</taxon>
        <taxon>Bacteroidota</taxon>
        <taxon>Bacteroidia</taxon>
        <taxon>Marinilabiliales</taxon>
        <taxon>Marinilabiliaceae</taxon>
        <taxon>Carboxylicivirga</taxon>
    </lineage>
</organism>